<keyword evidence="3" id="KW-1185">Reference proteome</keyword>
<dbReference type="PATRIC" id="fig|649747.3.peg.3534"/>
<dbReference type="PIRSF" id="PIRSF021435">
    <property type="entry name" value="SpoIIIAB"/>
    <property type="match status" value="1"/>
</dbReference>
<protein>
    <submittedName>
        <fullName evidence="2">Stage III sporulation protein AB</fullName>
    </submittedName>
</protein>
<evidence type="ECO:0000313" key="2">
    <source>
        <dbReference type="EMBL" id="ERI08046.1"/>
    </source>
</evidence>
<dbReference type="AlphaFoldDB" id="U1YB62"/>
<reference evidence="2 3" key="1">
    <citation type="submission" date="2013-08" db="EMBL/GenBank/DDBJ databases">
        <authorList>
            <person name="Weinstock G."/>
            <person name="Sodergren E."/>
            <person name="Wylie T."/>
            <person name="Fulton L."/>
            <person name="Fulton R."/>
            <person name="Fronick C."/>
            <person name="O'Laughlin M."/>
            <person name="Godfrey J."/>
            <person name="Miner T."/>
            <person name="Herter B."/>
            <person name="Appelbaum E."/>
            <person name="Cordes M."/>
            <person name="Lek S."/>
            <person name="Wollam A."/>
            <person name="Pepin K.H."/>
            <person name="Palsikar V.B."/>
            <person name="Mitreva M."/>
            <person name="Wilson R.K."/>
        </authorList>
    </citation>
    <scope>NUCLEOTIDE SEQUENCE [LARGE SCALE GENOMIC DNA]</scope>
    <source>
        <strain evidence="2 3">ATCC 12856</strain>
    </source>
</reference>
<dbReference type="eggNOG" id="ENOG5032S0Q">
    <property type="taxonomic scope" value="Bacteria"/>
</dbReference>
<evidence type="ECO:0000256" key="1">
    <source>
        <dbReference type="SAM" id="Phobius"/>
    </source>
</evidence>
<evidence type="ECO:0000313" key="3">
    <source>
        <dbReference type="Proteomes" id="UP000016511"/>
    </source>
</evidence>
<keyword evidence="1" id="KW-1133">Transmembrane helix</keyword>
<dbReference type="EMBL" id="AWSJ01000232">
    <property type="protein sequence ID" value="ERI08046.1"/>
    <property type="molecule type" value="Genomic_DNA"/>
</dbReference>
<accession>U1YB62</accession>
<dbReference type="InterPro" id="IPR014198">
    <property type="entry name" value="Spore_III_AB"/>
</dbReference>
<sequence>MQEVKAMLKLLGASLIILAGTLSGMQLGGYLAHRPLQIRQLRTGLTLLETEIIYGSRPLPEALASISRRLTGSGARLFSRTAEILAQEPEWPASECWHSAVQQVWPKTALKGPEKDIVLQLGSVLGQSDREDQRKHIRLACANLEHEEASARDNQQRYEKMCRSLGVLSGILLVILLY</sequence>
<comment type="caution">
    <text evidence="2">The sequence shown here is derived from an EMBL/GenBank/DDBJ whole genome shotgun (WGS) entry which is preliminary data.</text>
</comment>
<name>U1YB62_ANEAE</name>
<dbReference type="STRING" id="649747.HMPREF0083_03887"/>
<dbReference type="NCBIfam" id="TIGR02833">
    <property type="entry name" value="spore_III_AB"/>
    <property type="match status" value="1"/>
</dbReference>
<feature type="transmembrane region" description="Helical" evidence="1">
    <location>
        <begin position="6"/>
        <end position="32"/>
    </location>
</feature>
<proteinExistence type="predicted"/>
<dbReference type="Pfam" id="PF09548">
    <property type="entry name" value="Spore_III_AB"/>
    <property type="match status" value="1"/>
</dbReference>
<keyword evidence="1" id="KW-0472">Membrane</keyword>
<organism evidence="2 3">
    <name type="scientific">Aneurinibacillus aneurinilyticus ATCC 12856</name>
    <dbReference type="NCBI Taxonomy" id="649747"/>
    <lineage>
        <taxon>Bacteria</taxon>
        <taxon>Bacillati</taxon>
        <taxon>Bacillota</taxon>
        <taxon>Bacilli</taxon>
        <taxon>Bacillales</taxon>
        <taxon>Paenibacillaceae</taxon>
        <taxon>Aneurinibacillus group</taxon>
        <taxon>Aneurinibacillus</taxon>
    </lineage>
</organism>
<dbReference type="HOGENOM" id="CLU_120887_1_1_9"/>
<gene>
    <name evidence="2" type="ORF">HMPREF0083_03887</name>
</gene>
<keyword evidence="1" id="KW-0812">Transmembrane</keyword>
<dbReference type="Proteomes" id="UP000016511">
    <property type="component" value="Unassembled WGS sequence"/>
</dbReference>